<organism evidence="1 2">
    <name type="scientific">Palleronia pontilimi</name>
    <dbReference type="NCBI Taxonomy" id="1964209"/>
    <lineage>
        <taxon>Bacteria</taxon>
        <taxon>Pseudomonadati</taxon>
        <taxon>Pseudomonadota</taxon>
        <taxon>Alphaproteobacteria</taxon>
        <taxon>Rhodobacterales</taxon>
        <taxon>Roseobacteraceae</taxon>
        <taxon>Palleronia</taxon>
    </lineage>
</organism>
<evidence type="ECO:0000313" key="2">
    <source>
        <dbReference type="Proteomes" id="UP000642488"/>
    </source>
</evidence>
<evidence type="ECO:0000313" key="1">
    <source>
        <dbReference type="EMBL" id="MBJ3764615.1"/>
    </source>
</evidence>
<gene>
    <name evidence="1" type="ORF">ILP92_17925</name>
</gene>
<dbReference type="RefSeq" id="WP_198917787.1">
    <property type="nucleotide sequence ID" value="NZ_JAEKPD010000033.1"/>
</dbReference>
<dbReference type="EMBL" id="JAEKPD010000033">
    <property type="protein sequence ID" value="MBJ3764615.1"/>
    <property type="molecule type" value="Genomic_DNA"/>
</dbReference>
<dbReference type="Proteomes" id="UP000642488">
    <property type="component" value="Unassembled WGS sequence"/>
</dbReference>
<protein>
    <submittedName>
        <fullName evidence="1">Uncharacterized protein</fullName>
    </submittedName>
</protein>
<proteinExistence type="predicted"/>
<name>A0A934IL83_9RHOB</name>
<comment type="caution">
    <text evidence="1">The sequence shown here is derived from an EMBL/GenBank/DDBJ whole genome shotgun (WGS) entry which is preliminary data.</text>
</comment>
<keyword evidence="2" id="KW-1185">Reference proteome</keyword>
<sequence length="1122" mass="125712">MIEDEIRDWHLNSLTGKQEGSPERARPDGETALVLLGPAGVGKTFTLTHAVKLIEKEIRATNRKAILTWDVMEVDRDTAEERLAFLENLIFGAKSRNRTLRFNNYAFALAAYARRRRPGLKAHESHPEFNRMRKAVLGLGGAAGGAMLELLNEIGLDKHFDAAIDLIEQYGDRPPEGFMSFARNVLGGLSGQGLDFAAQHVGEGAAEKAANTLERRRSEFRQRVRDLSERNGAVADPTKQLELLLPEAFALDCALNVEKGHDLKVLAIVDRAEAISAEQTLAWIEKLTKSPSAIRLMLGERIQSREEDRFLSRFTVQFPDAGSRIKVREFQNNPVGVRNVLFQHKVPEPLWPRVEERAEGRPIYAKLWSEIFHRNYERLGDVDKAADFYPTGQHIINYYLANMPESMRLQIELAAVVPSMPIDAFFAILNSENIGEGAARPEDVRAIGRATAPEGRIEIHEELRHALLDTASERRKRWLEGKQYQLALWALHKIAIPERNETREDRAAYLGLFEAAALSINADRLSKLAVLARAADFATIGGVSDVVDLLRGPALGRHRQRTQAWTRKLIEAGEQLAEAEALYPAPSEEEMGDADDLPSEQSDSVLVHWLARFARGQAEVQDRASFLALHYLSLNKILDQDPQLAALKKTVHRLIDCFHTLYPEFALRRESHKTAVVDLQKPHPVVGMNLYEAALGILDCPERSLRMAVLAKPCNESFLEKRYAILSPVSSDAEAFMARVFCPGKSKPTEPCSFAINATTFPFASPDDHLLVARRLDELKEDEVAMKSIATGFFNVDNHALYNGEPETVGRTILAGIEVLGLSDEEQIQAFVNVLADEVLWYRFVVHHMAQAWNDDDILAAAWRLKCVEDDDTAPVPFDGGPRHLQPELPSAMSYEQFRGYERAETLSGGPLLWSTRRLGTREGMARRAYLARFSDGRALHPHLKYLTGGYALDPKGFEQYNLTRTAKGQEQLIGYDETAEAFDARTRAGIAFTDILGDFLETGDTLWQAGSIHSSSNAASWIDHSRGILHEVWKDCIRGAWFEGKEHGHLVSFIQDDHADPYVAYPALEKVDSEFEIEIAVPVEAQEFDPRTSPSFVRTVRAAQMYDAYVHAALSRRRSTG</sequence>
<accession>A0A934IL83</accession>
<dbReference type="AlphaFoldDB" id="A0A934IL83"/>
<reference evidence="1" key="1">
    <citation type="submission" date="2020-12" db="EMBL/GenBank/DDBJ databases">
        <title>Bacterial taxonomy.</title>
        <authorList>
            <person name="Pan X."/>
        </authorList>
    </citation>
    <scope>NUCLEOTIDE SEQUENCE</scope>
    <source>
        <strain evidence="1">KCTC 52957</strain>
    </source>
</reference>